<keyword evidence="5" id="KW-1185">Reference proteome</keyword>
<evidence type="ECO:0000313" key="5">
    <source>
        <dbReference type="Proteomes" id="UP001282284"/>
    </source>
</evidence>
<dbReference type="PANTHER" id="PTHR43877">
    <property type="entry name" value="AMINOALKYLPHOSPHONATE N-ACETYLTRANSFERASE-RELATED-RELATED"/>
    <property type="match status" value="1"/>
</dbReference>
<comment type="caution">
    <text evidence="4">The sequence shown here is derived from an EMBL/GenBank/DDBJ whole genome shotgun (WGS) entry which is preliminary data.</text>
</comment>
<dbReference type="EC" id="2.3.1.-" evidence="4"/>
<proteinExistence type="predicted"/>
<evidence type="ECO:0000313" key="4">
    <source>
        <dbReference type="EMBL" id="MDW0114193.1"/>
    </source>
</evidence>
<name>A0ABU4GB14_9BACL</name>
<protein>
    <submittedName>
        <fullName evidence="4">GNAT family N-acetyltransferase</fullName>
        <ecNumber evidence="4">2.3.1.-</ecNumber>
    </submittedName>
</protein>
<dbReference type="InterPro" id="IPR050832">
    <property type="entry name" value="Bact_Acetyltransf"/>
</dbReference>
<dbReference type="InterPro" id="IPR000182">
    <property type="entry name" value="GNAT_dom"/>
</dbReference>
<keyword evidence="2 4" id="KW-0012">Acyltransferase</keyword>
<gene>
    <name evidence="4" type="ORF">QT711_13435</name>
</gene>
<organism evidence="4 5">
    <name type="scientific">Sporosarcina saromensis</name>
    <dbReference type="NCBI Taxonomy" id="359365"/>
    <lineage>
        <taxon>Bacteria</taxon>
        <taxon>Bacillati</taxon>
        <taxon>Bacillota</taxon>
        <taxon>Bacilli</taxon>
        <taxon>Bacillales</taxon>
        <taxon>Caryophanaceae</taxon>
        <taxon>Sporosarcina</taxon>
    </lineage>
</organism>
<dbReference type="PANTHER" id="PTHR43877:SF2">
    <property type="entry name" value="AMINOALKYLPHOSPHONATE N-ACETYLTRANSFERASE-RELATED"/>
    <property type="match status" value="1"/>
</dbReference>
<feature type="domain" description="N-acetyltransferase" evidence="3">
    <location>
        <begin position="5"/>
        <end position="160"/>
    </location>
</feature>
<keyword evidence="1 4" id="KW-0808">Transferase</keyword>
<dbReference type="Gene3D" id="3.40.630.30">
    <property type="match status" value="1"/>
</dbReference>
<dbReference type="Pfam" id="PF00583">
    <property type="entry name" value="Acetyltransf_1"/>
    <property type="match status" value="1"/>
</dbReference>
<evidence type="ECO:0000256" key="2">
    <source>
        <dbReference type="ARBA" id="ARBA00023315"/>
    </source>
</evidence>
<sequence>MKGNYQIQRATEDDIVPVTQLLKEVAAWLKFKEVNQWGFLLAGGEDEEIRQAILDGATYAVRLDGELIATFTLYETQSGWDQHIWGSEDHEDVLYLHRLAVRPAYMGKGIGQELLEWIEVNLDKTIRLDCVSNHPKLRTFYTENGFEEVGINDGHCKMQK</sequence>
<dbReference type="SUPFAM" id="SSF55729">
    <property type="entry name" value="Acyl-CoA N-acyltransferases (Nat)"/>
    <property type="match status" value="1"/>
</dbReference>
<reference evidence="4 5" key="1">
    <citation type="submission" date="2023-06" db="EMBL/GenBank/DDBJ databases">
        <title>Sporosarcina sp. nov., isolated from Korean traditional fermented seafood 'Jeotgal'.</title>
        <authorList>
            <person name="Yang A.I."/>
            <person name="Shin N.-R."/>
        </authorList>
    </citation>
    <scope>NUCLEOTIDE SEQUENCE [LARGE SCALE GENOMIC DNA]</scope>
    <source>
        <strain evidence="4 5">KCTC13119</strain>
    </source>
</reference>
<dbReference type="Proteomes" id="UP001282284">
    <property type="component" value="Unassembled WGS sequence"/>
</dbReference>
<accession>A0ABU4GB14</accession>
<dbReference type="CDD" id="cd04301">
    <property type="entry name" value="NAT_SF"/>
    <property type="match status" value="1"/>
</dbReference>
<dbReference type="GO" id="GO:0016746">
    <property type="term" value="F:acyltransferase activity"/>
    <property type="evidence" value="ECO:0007669"/>
    <property type="project" value="UniProtKB-KW"/>
</dbReference>
<dbReference type="PROSITE" id="PS51186">
    <property type="entry name" value="GNAT"/>
    <property type="match status" value="1"/>
</dbReference>
<dbReference type="InterPro" id="IPR016181">
    <property type="entry name" value="Acyl_CoA_acyltransferase"/>
</dbReference>
<dbReference type="EMBL" id="JAUBDI010000013">
    <property type="protein sequence ID" value="MDW0114193.1"/>
    <property type="molecule type" value="Genomic_DNA"/>
</dbReference>
<dbReference type="RefSeq" id="WP_317945050.1">
    <property type="nucleotide sequence ID" value="NZ_JAUBDI010000013.1"/>
</dbReference>
<evidence type="ECO:0000259" key="3">
    <source>
        <dbReference type="PROSITE" id="PS51186"/>
    </source>
</evidence>
<evidence type="ECO:0000256" key="1">
    <source>
        <dbReference type="ARBA" id="ARBA00022679"/>
    </source>
</evidence>